<name>A0A934HQ39_9RHOB</name>
<keyword evidence="1" id="KW-0805">Transcription regulation</keyword>
<feature type="compositionally biased region" description="Basic and acidic residues" evidence="4">
    <location>
        <begin position="1"/>
        <end position="13"/>
    </location>
</feature>
<dbReference type="PANTHER" id="PTHR30136">
    <property type="entry name" value="HELIX-TURN-HELIX TRANSCRIPTIONAL REGULATOR, ICLR FAMILY"/>
    <property type="match status" value="1"/>
</dbReference>
<dbReference type="GO" id="GO:0003677">
    <property type="term" value="F:DNA binding"/>
    <property type="evidence" value="ECO:0007669"/>
    <property type="project" value="UniProtKB-KW"/>
</dbReference>
<dbReference type="SUPFAM" id="SSF55781">
    <property type="entry name" value="GAF domain-like"/>
    <property type="match status" value="1"/>
</dbReference>
<dbReference type="InterPro" id="IPR036390">
    <property type="entry name" value="WH_DNA-bd_sf"/>
</dbReference>
<dbReference type="PROSITE" id="PS51077">
    <property type="entry name" value="HTH_ICLR"/>
    <property type="match status" value="1"/>
</dbReference>
<evidence type="ECO:0000256" key="3">
    <source>
        <dbReference type="ARBA" id="ARBA00023163"/>
    </source>
</evidence>
<dbReference type="InterPro" id="IPR050707">
    <property type="entry name" value="HTH_MetabolicPath_Reg"/>
</dbReference>
<dbReference type="InterPro" id="IPR029016">
    <property type="entry name" value="GAF-like_dom_sf"/>
</dbReference>
<dbReference type="SMART" id="SM00346">
    <property type="entry name" value="HTH_ICLR"/>
    <property type="match status" value="1"/>
</dbReference>
<evidence type="ECO:0000256" key="2">
    <source>
        <dbReference type="ARBA" id="ARBA00023125"/>
    </source>
</evidence>
<evidence type="ECO:0000313" key="8">
    <source>
        <dbReference type="Proteomes" id="UP000613255"/>
    </source>
</evidence>
<reference evidence="7" key="1">
    <citation type="submission" date="2020-12" db="EMBL/GenBank/DDBJ databases">
        <title>Pontibaca salina gen. nov., sp. nov., isolated from marine sediment.</title>
        <authorList>
            <person name="Bo J."/>
            <person name="Wang S."/>
            <person name="Song X."/>
            <person name="Du Z."/>
        </authorList>
    </citation>
    <scope>NUCLEOTIDE SEQUENCE</scope>
    <source>
        <strain evidence="7">S1109L</strain>
    </source>
</reference>
<accession>A0A934HQ39</accession>
<comment type="caution">
    <text evidence="7">The sequence shown here is derived from an EMBL/GenBank/DDBJ whole genome shotgun (WGS) entry which is preliminary data.</text>
</comment>
<dbReference type="Proteomes" id="UP000613255">
    <property type="component" value="Unassembled WGS sequence"/>
</dbReference>
<dbReference type="SUPFAM" id="SSF46785">
    <property type="entry name" value="Winged helix' DNA-binding domain"/>
    <property type="match status" value="1"/>
</dbReference>
<protein>
    <submittedName>
        <fullName evidence="7">IclR family transcriptional regulator</fullName>
    </submittedName>
</protein>
<keyword evidence="2" id="KW-0238">DNA-binding</keyword>
<dbReference type="Gene3D" id="1.10.10.10">
    <property type="entry name" value="Winged helix-like DNA-binding domain superfamily/Winged helix DNA-binding domain"/>
    <property type="match status" value="1"/>
</dbReference>
<dbReference type="PANTHER" id="PTHR30136:SF24">
    <property type="entry name" value="HTH-TYPE TRANSCRIPTIONAL REPRESSOR ALLR"/>
    <property type="match status" value="1"/>
</dbReference>
<dbReference type="Pfam" id="PF01614">
    <property type="entry name" value="IclR_C"/>
    <property type="match status" value="1"/>
</dbReference>
<dbReference type="PROSITE" id="PS51078">
    <property type="entry name" value="ICLR_ED"/>
    <property type="match status" value="1"/>
</dbReference>
<dbReference type="InterPro" id="IPR014757">
    <property type="entry name" value="Tscrpt_reg_IclR_C"/>
</dbReference>
<feature type="domain" description="IclR-ED" evidence="6">
    <location>
        <begin position="92"/>
        <end position="274"/>
    </location>
</feature>
<evidence type="ECO:0000313" key="7">
    <source>
        <dbReference type="EMBL" id="MBI6628520.1"/>
    </source>
</evidence>
<dbReference type="RefSeq" id="WP_198684535.1">
    <property type="nucleotide sequence ID" value="NZ_JAEIJD010000001.1"/>
</dbReference>
<dbReference type="GO" id="GO:0003700">
    <property type="term" value="F:DNA-binding transcription factor activity"/>
    <property type="evidence" value="ECO:0007669"/>
    <property type="project" value="TreeGrafter"/>
</dbReference>
<proteinExistence type="predicted"/>
<evidence type="ECO:0000256" key="1">
    <source>
        <dbReference type="ARBA" id="ARBA00023015"/>
    </source>
</evidence>
<dbReference type="AlphaFoldDB" id="A0A934HQ39"/>
<dbReference type="NCBIfam" id="NF045644">
    <property type="entry name" value="TransRegBhcR"/>
    <property type="match status" value="1"/>
</dbReference>
<keyword evidence="8" id="KW-1185">Reference proteome</keyword>
<evidence type="ECO:0000256" key="4">
    <source>
        <dbReference type="SAM" id="MobiDB-lite"/>
    </source>
</evidence>
<dbReference type="Pfam" id="PF09339">
    <property type="entry name" value="HTH_IclR"/>
    <property type="match status" value="1"/>
</dbReference>
<keyword evidence="3" id="KW-0804">Transcription</keyword>
<dbReference type="InterPro" id="IPR054844">
    <property type="entry name" value="TransRegBhcR"/>
</dbReference>
<feature type="domain" description="HTH iclR-type" evidence="5">
    <location>
        <begin position="30"/>
        <end position="91"/>
    </location>
</feature>
<evidence type="ECO:0000259" key="6">
    <source>
        <dbReference type="PROSITE" id="PS51078"/>
    </source>
</evidence>
<feature type="region of interest" description="Disordered" evidence="4">
    <location>
        <begin position="1"/>
        <end position="27"/>
    </location>
</feature>
<dbReference type="InterPro" id="IPR036388">
    <property type="entry name" value="WH-like_DNA-bd_sf"/>
</dbReference>
<evidence type="ECO:0000259" key="5">
    <source>
        <dbReference type="PROSITE" id="PS51077"/>
    </source>
</evidence>
<dbReference type="GO" id="GO:0045892">
    <property type="term" value="P:negative regulation of DNA-templated transcription"/>
    <property type="evidence" value="ECO:0007669"/>
    <property type="project" value="TreeGrafter"/>
</dbReference>
<organism evidence="7 8">
    <name type="scientific">Pontibaca salina</name>
    <dbReference type="NCBI Taxonomy" id="2795731"/>
    <lineage>
        <taxon>Bacteria</taxon>
        <taxon>Pseudomonadati</taxon>
        <taxon>Pseudomonadota</taxon>
        <taxon>Alphaproteobacteria</taxon>
        <taxon>Rhodobacterales</taxon>
        <taxon>Roseobacteraceae</taxon>
        <taxon>Pontibaca</taxon>
    </lineage>
</organism>
<dbReference type="InterPro" id="IPR005471">
    <property type="entry name" value="Tscrpt_reg_IclR_N"/>
</dbReference>
<dbReference type="EMBL" id="JAEIJD010000001">
    <property type="protein sequence ID" value="MBI6628520.1"/>
    <property type="molecule type" value="Genomic_DNA"/>
</dbReference>
<gene>
    <name evidence="7" type="ORF">JAO82_01385</name>
</gene>
<dbReference type="Gene3D" id="3.30.450.40">
    <property type="match status" value="1"/>
</dbReference>
<sequence length="281" mass="30833">MERHSTPDEPERRPRGRPRAFSQRTEQNTIKSLDRALVVLARLAQVESASLSELAQSLNESPATLYRVLTTFALHDIVEHEESTQTWQIGANAFLIGSVFLRRTSLVDRSRPILRALMERTGETANLGVKNEDAVLFLSQVETHAPIRAFFAPGTLSPLHASGIGKVLLAHARPELLERFLSANLEQFTPHTLWERDALRADLEKVRARGYSVDDQERNMGMRCIAAPIRNAHDEVIAGLSVSGPITRVLSEEVATLADAVIEAADAVSAAIGAPLSPRPG</sequence>